<dbReference type="Ensembl" id="ENSLLTT00000019803.1">
    <property type="protein sequence ID" value="ENSLLTP00000019098.1"/>
    <property type="gene ID" value="ENSLLTG00000014390.1"/>
</dbReference>
<keyword evidence="2" id="KW-0732">Signal</keyword>
<reference evidence="3" key="1">
    <citation type="submission" date="2025-08" db="UniProtKB">
        <authorList>
            <consortium name="Ensembl"/>
        </authorList>
    </citation>
    <scope>IDENTIFICATION</scope>
</reference>
<dbReference type="AlphaFoldDB" id="A0A8C5SIW1"/>
<keyword evidence="1" id="KW-0472">Membrane</keyword>
<reference evidence="3" key="2">
    <citation type="submission" date="2025-09" db="UniProtKB">
        <authorList>
            <consortium name="Ensembl"/>
        </authorList>
    </citation>
    <scope>IDENTIFICATION</scope>
</reference>
<evidence type="ECO:0000313" key="3">
    <source>
        <dbReference type="Ensembl" id="ENSLLTP00000019098.1"/>
    </source>
</evidence>
<protein>
    <submittedName>
        <fullName evidence="3">Uncharacterized protein</fullName>
    </submittedName>
</protein>
<evidence type="ECO:0000256" key="2">
    <source>
        <dbReference type="SAM" id="SignalP"/>
    </source>
</evidence>
<sequence length="101" mass="11741">CGKSKWLGDHQPLMKITLLALRIHGVLAEKHTFVHSSGRERRDIQCQVGHYLHPNGTHCCIKCHKGILIYIPFICLHFCIFRILIPERCYLVTLNEEFTMV</sequence>
<name>A0A8C5SIW1_LATLA</name>
<dbReference type="GeneTree" id="ENSGT01010000229512"/>
<accession>A0A8C5SIW1</accession>
<keyword evidence="4" id="KW-1185">Reference proteome</keyword>
<evidence type="ECO:0000313" key="4">
    <source>
        <dbReference type="Proteomes" id="UP000694406"/>
    </source>
</evidence>
<keyword evidence="1" id="KW-0812">Transmembrane</keyword>
<feature type="transmembrane region" description="Helical" evidence="1">
    <location>
        <begin position="67"/>
        <end position="85"/>
    </location>
</feature>
<dbReference type="Proteomes" id="UP000694406">
    <property type="component" value="Unplaced"/>
</dbReference>
<evidence type="ECO:0000256" key="1">
    <source>
        <dbReference type="SAM" id="Phobius"/>
    </source>
</evidence>
<keyword evidence="1" id="KW-1133">Transmembrane helix</keyword>
<organism evidence="3 4">
    <name type="scientific">Laticauda laticaudata</name>
    <name type="common">Blue-ringed sea krait</name>
    <name type="synonym">Blue-lipped sea krait</name>
    <dbReference type="NCBI Taxonomy" id="8630"/>
    <lineage>
        <taxon>Eukaryota</taxon>
        <taxon>Metazoa</taxon>
        <taxon>Chordata</taxon>
        <taxon>Craniata</taxon>
        <taxon>Vertebrata</taxon>
        <taxon>Euteleostomi</taxon>
        <taxon>Lepidosauria</taxon>
        <taxon>Squamata</taxon>
        <taxon>Bifurcata</taxon>
        <taxon>Unidentata</taxon>
        <taxon>Episquamata</taxon>
        <taxon>Toxicofera</taxon>
        <taxon>Serpentes</taxon>
        <taxon>Colubroidea</taxon>
        <taxon>Elapidae</taxon>
        <taxon>Laticaudinae</taxon>
        <taxon>Laticauda</taxon>
    </lineage>
</organism>
<proteinExistence type="predicted"/>
<feature type="chain" id="PRO_5034838236" evidence="2">
    <location>
        <begin position="29"/>
        <end position="101"/>
    </location>
</feature>
<feature type="signal peptide" evidence="2">
    <location>
        <begin position="1"/>
        <end position="28"/>
    </location>
</feature>